<dbReference type="Proteomes" id="UP000595942">
    <property type="component" value="Chromosome"/>
</dbReference>
<evidence type="ECO:0000256" key="11">
    <source>
        <dbReference type="SAM" id="Phobius"/>
    </source>
</evidence>
<comment type="function">
    <text evidence="10">Part of the ABC transporter complex hrt involved in hemin import. Responsible for the translocation of the substrate across the membrane.</text>
</comment>
<dbReference type="KEGG" id="scv:A4G25_10825"/>
<feature type="domain" description="ABC3 transporter permease C-terminal" evidence="12">
    <location>
        <begin position="233"/>
        <end position="344"/>
    </location>
</feature>
<evidence type="ECO:0000313" key="13">
    <source>
        <dbReference type="EMBL" id="QQS81800.1"/>
    </source>
</evidence>
<dbReference type="AlphaFoldDB" id="A0A143PF44"/>
<evidence type="ECO:0000313" key="15">
    <source>
        <dbReference type="Proteomes" id="UP000293854"/>
    </source>
</evidence>
<dbReference type="Pfam" id="PF02687">
    <property type="entry name" value="FtsX"/>
    <property type="match status" value="1"/>
</dbReference>
<evidence type="ECO:0000256" key="6">
    <source>
        <dbReference type="ARBA" id="ARBA00022475"/>
    </source>
</evidence>
<dbReference type="PANTHER" id="PTHR43738:SF1">
    <property type="entry name" value="HEMIN TRANSPORT SYSTEM PERMEASE PROTEIN HRTB-RELATED"/>
    <property type="match status" value="1"/>
</dbReference>
<evidence type="ECO:0000256" key="8">
    <source>
        <dbReference type="ARBA" id="ARBA00022989"/>
    </source>
</evidence>
<protein>
    <recommendedName>
        <fullName evidence="4">Putative hemin transport system permease protein HrtB</fullName>
    </recommendedName>
</protein>
<keyword evidence="9 11" id="KW-0472">Membrane</keyword>
<dbReference type="GO" id="GO:0005886">
    <property type="term" value="C:plasma membrane"/>
    <property type="evidence" value="ECO:0007669"/>
    <property type="project" value="UniProtKB-SubCell"/>
</dbReference>
<keyword evidence="16" id="KW-1185">Reference proteome</keyword>
<dbReference type="PANTHER" id="PTHR43738">
    <property type="entry name" value="ABC TRANSPORTER, MEMBRANE PROTEIN"/>
    <property type="match status" value="1"/>
</dbReference>
<dbReference type="EMBL" id="RQTE01000132">
    <property type="protein sequence ID" value="RZI01970.1"/>
    <property type="molecule type" value="Genomic_DNA"/>
</dbReference>
<reference evidence="13 16" key="2">
    <citation type="submission" date="2021-01" db="EMBL/GenBank/DDBJ databases">
        <title>FDA dAtabase for Regulatory Grade micrObial Sequences (FDA-ARGOS): Supporting development and validation of Infectious Disease Dx tests.</title>
        <authorList>
            <person name="Sproer C."/>
            <person name="Gronow S."/>
            <person name="Severitt S."/>
            <person name="Schroder I."/>
            <person name="Tallon L."/>
            <person name="Sadzewicz L."/>
            <person name="Zhao X."/>
            <person name="Boylan J."/>
            <person name="Ott S."/>
            <person name="Bowen H."/>
            <person name="Vavikolanu K."/>
            <person name="Mehta A."/>
            <person name="Aluvathingal J."/>
            <person name="Nadendla S."/>
            <person name="Lowell S."/>
            <person name="Myers T."/>
            <person name="Yan Y."/>
            <person name="Sichtig H."/>
        </authorList>
    </citation>
    <scope>NUCLEOTIDE SEQUENCE [LARGE SCALE GENOMIC DNA]</scope>
    <source>
        <strain evidence="13 16">FDAARGOS_1148</strain>
    </source>
</reference>
<name>A0A143PF44_9STAP</name>
<evidence type="ECO:0000256" key="3">
    <source>
        <dbReference type="ARBA" id="ARBA00011131"/>
    </source>
</evidence>
<comment type="subcellular location">
    <subcellularLocation>
        <location evidence="1">Cell membrane</location>
        <topology evidence="1">Multi-pass membrane protein</topology>
    </subcellularLocation>
</comment>
<dbReference type="InterPro" id="IPR003838">
    <property type="entry name" value="ABC3_permease_C"/>
</dbReference>
<dbReference type="OrthoDB" id="384327at2"/>
<dbReference type="GeneID" id="93725847"/>
<accession>A0A143PF44</accession>
<feature type="transmembrane region" description="Helical" evidence="11">
    <location>
        <begin position="274"/>
        <end position="297"/>
    </location>
</feature>
<proteinExistence type="inferred from homology"/>
<reference evidence="14 15" key="1">
    <citation type="submission" date="2018-11" db="EMBL/GenBank/DDBJ databases">
        <title>Genomic profiling of Staphylococcus species from a Poultry farm system in KwaZulu-Natal, South Africa.</title>
        <authorList>
            <person name="Amoako D.G."/>
            <person name="Somboro A.M."/>
            <person name="Abia A.L.K."/>
            <person name="Bester L.A."/>
            <person name="Essack S.Y."/>
        </authorList>
    </citation>
    <scope>NUCLEOTIDE SEQUENCE [LARGE SCALE GENOMIC DNA]</scope>
    <source>
        <strain evidence="14 15">SA11</strain>
    </source>
</reference>
<keyword evidence="8 11" id="KW-1133">Transmembrane helix</keyword>
<keyword evidence="5" id="KW-0813">Transport</keyword>
<evidence type="ECO:0000256" key="4">
    <source>
        <dbReference type="ARBA" id="ARBA00016962"/>
    </source>
</evidence>
<feature type="transmembrane region" description="Helical" evidence="11">
    <location>
        <begin position="231"/>
        <end position="253"/>
    </location>
</feature>
<dbReference type="RefSeq" id="WP_047131504.1">
    <property type="nucleotide sequence ID" value="NZ_CP015114.1"/>
</dbReference>
<evidence type="ECO:0000256" key="7">
    <source>
        <dbReference type="ARBA" id="ARBA00022692"/>
    </source>
</evidence>
<gene>
    <name evidence="14" type="ORF">EIG99_07420</name>
    <name evidence="13" type="ORF">I6J05_07650</name>
</gene>
<keyword evidence="7 11" id="KW-0812">Transmembrane</keyword>
<evidence type="ECO:0000313" key="14">
    <source>
        <dbReference type="EMBL" id="RZI01970.1"/>
    </source>
</evidence>
<keyword evidence="6" id="KW-1003">Cell membrane</keyword>
<comment type="similarity">
    <text evidence="2">Belongs to the ABC-4 integral membrane protein family. HrtB subfamily.</text>
</comment>
<organism evidence="14 15">
    <name type="scientific">Staphylococcus condimenti</name>
    <dbReference type="NCBI Taxonomy" id="70255"/>
    <lineage>
        <taxon>Bacteria</taxon>
        <taxon>Bacillati</taxon>
        <taxon>Bacillota</taxon>
        <taxon>Bacilli</taxon>
        <taxon>Bacillales</taxon>
        <taxon>Staphylococcaceae</taxon>
        <taxon>Staphylococcus</taxon>
    </lineage>
</organism>
<evidence type="ECO:0000313" key="16">
    <source>
        <dbReference type="Proteomes" id="UP000595942"/>
    </source>
</evidence>
<evidence type="ECO:0000256" key="2">
    <source>
        <dbReference type="ARBA" id="ARBA00008697"/>
    </source>
</evidence>
<sequence>MKLAWKEMTFYKFKFILIMLIILLLSSMVLFISGLAQGLGRENISMLNNMNAEKFVVQDIKQPVIEKSNIKPDQQNQVEKVINEKPFKLGQQTMVSDKTNDLDILLINPVKDFKPSLTEGHYPKDDNEIAINKKLTGEGLKVGDKIKMKGHDDAFKIVGVMNDTMYAHSSAVMTTNQEFDQLMPHAASFYPVKHMTKAEQNKLNDISGVKVVDEKTLTDNIPSYNAEQAPLNMMIISLFFITAIVLSAFFYVMTIQKISEIGILKAIGIRTRHLLWSLVFQILLVTMISVIISVLLISGLSTLMPVTMPFHITITNMLLVISVFIVVAIVGASLSFIKLVKVNPIQAIGGEA</sequence>
<evidence type="ECO:0000256" key="9">
    <source>
        <dbReference type="ARBA" id="ARBA00023136"/>
    </source>
</evidence>
<evidence type="ECO:0000259" key="12">
    <source>
        <dbReference type="Pfam" id="PF02687"/>
    </source>
</evidence>
<dbReference type="InterPro" id="IPR051125">
    <property type="entry name" value="ABC-4/HrtB_transporter"/>
</dbReference>
<comment type="subunit">
    <text evidence="3">The complex is composed of two ATP-binding proteins (HrtA), two transmembrane proteins (HrtB) and a solute-binding protein.</text>
</comment>
<evidence type="ECO:0000256" key="1">
    <source>
        <dbReference type="ARBA" id="ARBA00004651"/>
    </source>
</evidence>
<evidence type="ECO:0000256" key="10">
    <source>
        <dbReference type="ARBA" id="ARBA00024973"/>
    </source>
</evidence>
<dbReference type="Proteomes" id="UP000293854">
    <property type="component" value="Unassembled WGS sequence"/>
</dbReference>
<feature type="transmembrane region" description="Helical" evidence="11">
    <location>
        <begin position="317"/>
        <end position="337"/>
    </location>
</feature>
<evidence type="ECO:0000256" key="5">
    <source>
        <dbReference type="ARBA" id="ARBA00022448"/>
    </source>
</evidence>
<dbReference type="EMBL" id="CP068073">
    <property type="protein sequence ID" value="QQS81800.1"/>
    <property type="molecule type" value="Genomic_DNA"/>
</dbReference>